<dbReference type="GO" id="GO:0009279">
    <property type="term" value="C:cell outer membrane"/>
    <property type="evidence" value="ECO:0007669"/>
    <property type="project" value="UniProtKB-UniRule"/>
</dbReference>
<evidence type="ECO:0000313" key="6">
    <source>
        <dbReference type="EMBL" id="ODS02697.1"/>
    </source>
</evidence>
<feature type="domain" description="POTRA" evidence="5">
    <location>
        <begin position="108"/>
        <end position="185"/>
    </location>
</feature>
<dbReference type="Gene3D" id="3.10.20.310">
    <property type="entry name" value="membrane protein fhac"/>
    <property type="match status" value="4"/>
</dbReference>
<proteinExistence type="predicted"/>
<dbReference type="InterPro" id="IPR010827">
    <property type="entry name" value="BamA/TamA_POTRA"/>
</dbReference>
<dbReference type="Pfam" id="PF07244">
    <property type="entry name" value="POTRA"/>
    <property type="match status" value="4"/>
</dbReference>
<evidence type="ECO:0000256" key="2">
    <source>
        <dbReference type="ARBA" id="ARBA00022452"/>
    </source>
</evidence>
<feature type="domain" description="POTRA" evidence="5">
    <location>
        <begin position="188"/>
        <end position="276"/>
    </location>
</feature>
<dbReference type="AlphaFoldDB" id="A0A1E3WCB1"/>
<protein>
    <recommendedName>
        <fullName evidence="4">Outer membrane protein assembly factor BamA</fullName>
    </recommendedName>
</protein>
<evidence type="ECO:0000259" key="5">
    <source>
        <dbReference type="PROSITE" id="PS51779"/>
    </source>
</evidence>
<dbReference type="EMBL" id="LPWD01000248">
    <property type="protein sequence ID" value="ODS02697.1"/>
    <property type="molecule type" value="Genomic_DNA"/>
</dbReference>
<evidence type="ECO:0000313" key="7">
    <source>
        <dbReference type="Proteomes" id="UP000095042"/>
    </source>
</evidence>
<evidence type="ECO:0000256" key="4">
    <source>
        <dbReference type="NCBIfam" id="TIGR03303"/>
    </source>
</evidence>
<dbReference type="PROSITE" id="PS51779">
    <property type="entry name" value="POTRA"/>
    <property type="match status" value="3"/>
</dbReference>
<gene>
    <name evidence="6" type="ORF">AUC71_13925</name>
</gene>
<accession>A0A1E3WCB1</accession>
<dbReference type="GO" id="GO:0071709">
    <property type="term" value="P:membrane assembly"/>
    <property type="evidence" value="ECO:0007669"/>
    <property type="project" value="InterPro"/>
</dbReference>
<keyword evidence="3" id="KW-0472">Membrane</keyword>
<keyword evidence="7" id="KW-1185">Reference proteome</keyword>
<dbReference type="InterPro" id="IPR023707">
    <property type="entry name" value="OM_assembly_BamA"/>
</dbReference>
<comment type="subcellular location">
    <subcellularLocation>
        <location evidence="1">Membrane</location>
    </subcellularLocation>
</comment>
<evidence type="ECO:0000256" key="1">
    <source>
        <dbReference type="ARBA" id="ARBA00004370"/>
    </source>
</evidence>
<evidence type="ECO:0000256" key="3">
    <source>
        <dbReference type="ARBA" id="ARBA00023136"/>
    </source>
</evidence>
<organism evidence="6 7">
    <name type="scientific">Methyloceanibacter marginalis</name>
    <dbReference type="NCBI Taxonomy" id="1774971"/>
    <lineage>
        <taxon>Bacteria</taxon>
        <taxon>Pseudomonadati</taxon>
        <taxon>Pseudomonadota</taxon>
        <taxon>Alphaproteobacteria</taxon>
        <taxon>Hyphomicrobiales</taxon>
        <taxon>Hyphomicrobiaceae</taxon>
        <taxon>Methyloceanibacter</taxon>
    </lineage>
</organism>
<dbReference type="Proteomes" id="UP000095042">
    <property type="component" value="Unassembled WGS sequence"/>
</dbReference>
<name>A0A1E3WCB1_9HYPH</name>
<sequence length="405" mass="45233">MVRWTLERGLLAVLLVMCSVPLSLGFSVSFGDLSASAQGTVIQSIVVEGNRRVEPETVRSYLSFSSGDNYDPAEVNQSLKTLFATGLFQDVRIRRQGSTIIVIVVENPIISQVAFEGNREVDDDVLAAEVQLKPRAVYTRARVQADVQRIQAVYRRQGLYAAQVEPKIINLDNNRIDVVFEITEGPTTKVRAINFIGNHAFSDSQLRFVITTTRTNWLSFLKSTNIYDPDRLNLDRELLRQFYLKNGYADARIVSATADLDRDGQGFFITFTIEEGERYQFGYIDIESALPSLDVGALRGVILTRPGRRYNAEKVEKTVEALTIKVSEQGYAFGQVRPRFDRDPVAHTMNITYVIDEARGFTLNASTSSAISEPKIRSYVASSVLPRATPITGSSWKQPVSDCAH</sequence>
<comment type="caution">
    <text evidence="6">The sequence shown here is derived from an EMBL/GenBank/DDBJ whole genome shotgun (WGS) entry which is preliminary data.</text>
</comment>
<dbReference type="InterPro" id="IPR034746">
    <property type="entry name" value="POTRA"/>
</dbReference>
<keyword evidence="2" id="KW-1134">Transmembrane beta strand</keyword>
<keyword evidence="2" id="KW-0812">Transmembrane</keyword>
<dbReference type="NCBIfam" id="TIGR03303">
    <property type="entry name" value="OM_YaeT"/>
    <property type="match status" value="1"/>
</dbReference>
<reference evidence="6 7" key="1">
    <citation type="journal article" date="2016" name="Environ. Microbiol.">
        <title>New Methyloceanibacter diversity from North Sea sediments includes methanotroph containing solely the soluble methane monooxygenase.</title>
        <authorList>
            <person name="Vekeman B."/>
            <person name="Kerckhof F.M."/>
            <person name="Cremers G."/>
            <person name="de Vos P."/>
            <person name="Vandamme P."/>
            <person name="Boon N."/>
            <person name="Op den Camp H.J."/>
            <person name="Heylen K."/>
        </authorList>
    </citation>
    <scope>NUCLEOTIDE SEQUENCE [LARGE SCALE GENOMIC DNA]</scope>
    <source>
        <strain evidence="6 7">R-67177</strain>
    </source>
</reference>
<feature type="domain" description="POTRA" evidence="5">
    <location>
        <begin position="40"/>
        <end position="107"/>
    </location>
</feature>